<reference evidence="2" key="1">
    <citation type="submission" date="2015-06" db="UniProtKB">
        <authorList>
            <consortium name="EnsemblPlants"/>
        </authorList>
    </citation>
    <scope>IDENTIFICATION</scope>
</reference>
<dbReference type="InterPro" id="IPR058888">
    <property type="entry name" value="LLG1-like"/>
</dbReference>
<feature type="domain" description="GPI-anchored protein LLG1-like" evidence="1">
    <location>
        <begin position="52"/>
        <end position="127"/>
    </location>
</feature>
<dbReference type="OMA" id="INMIAYL"/>
<dbReference type="AlphaFoldDB" id="M8BYZ1"/>
<organism evidence="2">
    <name type="scientific">Aegilops tauschii</name>
    <name type="common">Tausch's goatgrass</name>
    <name type="synonym">Aegilops squarrosa</name>
    <dbReference type="NCBI Taxonomy" id="37682"/>
    <lineage>
        <taxon>Eukaryota</taxon>
        <taxon>Viridiplantae</taxon>
        <taxon>Streptophyta</taxon>
        <taxon>Embryophyta</taxon>
        <taxon>Tracheophyta</taxon>
        <taxon>Spermatophyta</taxon>
        <taxon>Magnoliopsida</taxon>
        <taxon>Liliopsida</taxon>
        <taxon>Poales</taxon>
        <taxon>Poaceae</taxon>
        <taxon>BOP clade</taxon>
        <taxon>Pooideae</taxon>
        <taxon>Triticodae</taxon>
        <taxon>Triticeae</taxon>
        <taxon>Triticinae</taxon>
        <taxon>Aegilops</taxon>
    </lineage>
</organism>
<evidence type="ECO:0000259" key="1">
    <source>
        <dbReference type="Pfam" id="PF26578"/>
    </source>
</evidence>
<dbReference type="PANTHER" id="PTHR31533">
    <property type="entry name" value="GPI-ANCHORED PROTEIN LLG1-RELATED-RELATED"/>
    <property type="match status" value="1"/>
</dbReference>
<accession>M8BYZ1</accession>
<dbReference type="EnsemblPlants" id="EMT30210">
    <property type="protein sequence ID" value="EMT30210"/>
    <property type="gene ID" value="F775_16210"/>
</dbReference>
<evidence type="ECO:0000313" key="2">
    <source>
        <dbReference type="EnsemblPlants" id="EMT30210"/>
    </source>
</evidence>
<dbReference type="InterPro" id="IPR039307">
    <property type="entry name" value="LORELEI-like"/>
</dbReference>
<protein>
    <recommendedName>
        <fullName evidence="1">GPI-anchored protein LLG1-like domain-containing protein</fullName>
    </recommendedName>
</protein>
<sequence>MRLVLCAALIAAAGVISSAGADDAFLLAHHDDGAAATGRSRRLSQARRPCPVDFTGANYTVLTSRCRWPPFDPAPCCAAFKDFACPYADYINDVNGTDCAAVMFHYIDLHGGYPPGVFYLNCREGPNKGLKCPDGIPSYRPSTPPPPRHP</sequence>
<dbReference type="PANTHER" id="PTHR31533:SF15">
    <property type="entry name" value="OS09G0297800 PROTEIN"/>
    <property type="match status" value="1"/>
</dbReference>
<dbReference type="Pfam" id="PF26578">
    <property type="entry name" value="LLG1"/>
    <property type="match status" value="1"/>
</dbReference>
<name>M8BYZ1_AEGTA</name>
<proteinExistence type="predicted"/>